<dbReference type="Proteomes" id="UP000187203">
    <property type="component" value="Unassembled WGS sequence"/>
</dbReference>
<evidence type="ECO:0000313" key="3">
    <source>
        <dbReference type="Proteomes" id="UP000187203"/>
    </source>
</evidence>
<dbReference type="OrthoDB" id="1749011at2759"/>
<dbReference type="PANTHER" id="PTHR47926">
    <property type="entry name" value="PENTATRICOPEPTIDE REPEAT-CONTAINING PROTEIN"/>
    <property type="match status" value="1"/>
</dbReference>
<evidence type="ECO:0000256" key="1">
    <source>
        <dbReference type="ARBA" id="ARBA00022737"/>
    </source>
</evidence>
<keyword evidence="3" id="KW-1185">Reference proteome</keyword>
<dbReference type="InterPro" id="IPR046960">
    <property type="entry name" value="PPR_At4g14850-like_plant"/>
</dbReference>
<dbReference type="Pfam" id="PF01535">
    <property type="entry name" value="PPR"/>
    <property type="match status" value="1"/>
</dbReference>
<dbReference type="AlphaFoldDB" id="A0A1R3FY22"/>
<name>A0A1R3FY22_9ROSI</name>
<proteinExistence type="predicted"/>
<gene>
    <name evidence="2" type="ORF">COLO4_37913</name>
</gene>
<keyword evidence="1" id="KW-0677">Repeat</keyword>
<sequence length="88" mass="9968">MSQLCRIFKSRISGCADFPSKSRALGALIHGYVCKLGLERENVVVGTALMEMYAKCRQVEVAKLVFDEMEVKNSVSWNTMIDGVYEEW</sequence>
<dbReference type="Gene3D" id="1.25.40.10">
    <property type="entry name" value="Tetratricopeptide repeat domain"/>
    <property type="match status" value="1"/>
</dbReference>
<dbReference type="GO" id="GO:0003723">
    <property type="term" value="F:RNA binding"/>
    <property type="evidence" value="ECO:0007669"/>
    <property type="project" value="InterPro"/>
</dbReference>
<dbReference type="PANTHER" id="PTHR47926:SF347">
    <property type="entry name" value="PENTATRICOPEPTIDE REPEAT-CONTAINING PROTEIN"/>
    <property type="match status" value="1"/>
</dbReference>
<dbReference type="STRING" id="93759.A0A1R3FY22"/>
<organism evidence="2 3">
    <name type="scientific">Corchorus olitorius</name>
    <dbReference type="NCBI Taxonomy" id="93759"/>
    <lineage>
        <taxon>Eukaryota</taxon>
        <taxon>Viridiplantae</taxon>
        <taxon>Streptophyta</taxon>
        <taxon>Embryophyta</taxon>
        <taxon>Tracheophyta</taxon>
        <taxon>Spermatophyta</taxon>
        <taxon>Magnoliopsida</taxon>
        <taxon>eudicotyledons</taxon>
        <taxon>Gunneridae</taxon>
        <taxon>Pentapetalae</taxon>
        <taxon>rosids</taxon>
        <taxon>malvids</taxon>
        <taxon>Malvales</taxon>
        <taxon>Malvaceae</taxon>
        <taxon>Grewioideae</taxon>
        <taxon>Apeibeae</taxon>
        <taxon>Corchorus</taxon>
    </lineage>
</organism>
<comment type="caution">
    <text evidence="2">The sequence shown here is derived from an EMBL/GenBank/DDBJ whole genome shotgun (WGS) entry which is preliminary data.</text>
</comment>
<dbReference type="NCBIfam" id="TIGR00756">
    <property type="entry name" value="PPR"/>
    <property type="match status" value="1"/>
</dbReference>
<protein>
    <recommendedName>
        <fullName evidence="4">Pentatricopeptide repeat-containing protein</fullName>
    </recommendedName>
</protein>
<dbReference type="InterPro" id="IPR002885">
    <property type="entry name" value="PPR_rpt"/>
</dbReference>
<reference evidence="3" key="1">
    <citation type="submission" date="2013-09" db="EMBL/GenBank/DDBJ databases">
        <title>Corchorus olitorius genome sequencing.</title>
        <authorList>
            <person name="Alam M."/>
            <person name="Haque M.S."/>
            <person name="Islam M.S."/>
            <person name="Emdad E.M."/>
            <person name="Islam M.M."/>
            <person name="Ahmed B."/>
            <person name="Halim A."/>
            <person name="Hossen Q.M.M."/>
            <person name="Hossain M.Z."/>
            <person name="Ahmed R."/>
            <person name="Khan M.M."/>
            <person name="Islam R."/>
            <person name="Rashid M.M."/>
            <person name="Khan S.A."/>
            <person name="Rahman M.S."/>
            <person name="Alam M."/>
            <person name="Yahiya A.S."/>
            <person name="Khan M.S."/>
            <person name="Azam M.S."/>
            <person name="Haque T."/>
            <person name="Lashkar M.Z.H."/>
            <person name="Akhand A.I."/>
            <person name="Morshed G."/>
            <person name="Roy S."/>
            <person name="Uddin K.S."/>
            <person name="Rabeya T."/>
            <person name="Hossain A.S."/>
            <person name="Chowdhury A."/>
            <person name="Snigdha A.R."/>
            <person name="Mortoza M.S."/>
            <person name="Matin S.A."/>
            <person name="Hoque S.M.E."/>
            <person name="Islam M.K."/>
            <person name="Roy D.K."/>
            <person name="Haider R."/>
            <person name="Moosa M.M."/>
            <person name="Elias S.M."/>
            <person name="Hasan A.M."/>
            <person name="Jahan S."/>
            <person name="Shafiuddin M."/>
            <person name="Mahmood N."/>
            <person name="Shommy N.S."/>
        </authorList>
    </citation>
    <scope>NUCLEOTIDE SEQUENCE [LARGE SCALE GENOMIC DNA]</scope>
    <source>
        <strain evidence="3">cv. O-4</strain>
    </source>
</reference>
<evidence type="ECO:0000313" key="2">
    <source>
        <dbReference type="EMBL" id="OMO50728.1"/>
    </source>
</evidence>
<evidence type="ECO:0008006" key="4">
    <source>
        <dbReference type="Google" id="ProtNLM"/>
    </source>
</evidence>
<dbReference type="InterPro" id="IPR011990">
    <property type="entry name" value="TPR-like_helical_dom_sf"/>
</dbReference>
<dbReference type="GO" id="GO:0009451">
    <property type="term" value="P:RNA modification"/>
    <property type="evidence" value="ECO:0007669"/>
    <property type="project" value="InterPro"/>
</dbReference>
<dbReference type="EMBL" id="AWUE01024434">
    <property type="protein sequence ID" value="OMO50728.1"/>
    <property type="molecule type" value="Genomic_DNA"/>
</dbReference>
<accession>A0A1R3FY22</accession>